<accession>A0A8J7MA48</accession>
<evidence type="ECO:0000313" key="14">
    <source>
        <dbReference type="Proteomes" id="UP000655420"/>
    </source>
</evidence>
<comment type="cofactor">
    <cofactor evidence="1">
        <name>Fe(2+)</name>
        <dbReference type="ChEBI" id="CHEBI:29033"/>
    </cofactor>
</comment>
<evidence type="ECO:0000256" key="5">
    <source>
        <dbReference type="ARBA" id="ARBA00019045"/>
    </source>
</evidence>
<keyword evidence="11" id="KW-0479">Metal-binding</keyword>
<protein>
    <recommendedName>
        <fullName evidence="5">2-oxoglutarate-dependent ethylene/succinate-forming enzyme</fullName>
        <ecNumber evidence="4">1.13.12.19</ecNumber>
        <ecNumber evidence="3">1.14.20.7</ecNumber>
    </recommendedName>
    <alternativeName>
        <fullName evidence="7">2-oxoglutarate dioxygenase (ethylene-forming)</fullName>
    </alternativeName>
    <alternativeName>
        <fullName evidence="8">2-oxoglutarate/L-arginine monooxygenase/decarboxylase (succinate-forming)</fullName>
    </alternativeName>
</protein>
<evidence type="ECO:0000256" key="6">
    <source>
        <dbReference type="ARBA" id="ARBA00022666"/>
    </source>
</evidence>
<evidence type="ECO:0000256" key="8">
    <source>
        <dbReference type="ARBA" id="ARBA00031282"/>
    </source>
</evidence>
<dbReference type="InterPro" id="IPR026992">
    <property type="entry name" value="DIOX_N"/>
</dbReference>
<evidence type="ECO:0000256" key="2">
    <source>
        <dbReference type="ARBA" id="ARBA00004767"/>
    </source>
</evidence>
<dbReference type="InterPro" id="IPR027443">
    <property type="entry name" value="IPNS-like_sf"/>
</dbReference>
<evidence type="ECO:0000256" key="11">
    <source>
        <dbReference type="RuleBase" id="RU003682"/>
    </source>
</evidence>
<keyword evidence="11" id="KW-0560">Oxidoreductase</keyword>
<evidence type="ECO:0000256" key="3">
    <source>
        <dbReference type="ARBA" id="ARBA00012293"/>
    </source>
</evidence>
<evidence type="ECO:0000313" key="13">
    <source>
        <dbReference type="EMBL" id="MBK0400269.1"/>
    </source>
</evidence>
<dbReference type="SUPFAM" id="SSF51197">
    <property type="entry name" value="Clavaminate synthase-like"/>
    <property type="match status" value="1"/>
</dbReference>
<dbReference type="PANTHER" id="PTHR47990">
    <property type="entry name" value="2-OXOGLUTARATE (2OG) AND FE(II)-DEPENDENT OXYGENASE SUPERFAMILY PROTEIN-RELATED"/>
    <property type="match status" value="1"/>
</dbReference>
<dbReference type="GO" id="GO:0009693">
    <property type="term" value="P:ethylene biosynthetic process"/>
    <property type="evidence" value="ECO:0007669"/>
    <property type="project" value="UniProtKB-KW"/>
</dbReference>
<dbReference type="EC" id="1.14.20.7" evidence="3"/>
<dbReference type="GO" id="GO:0046872">
    <property type="term" value="F:metal ion binding"/>
    <property type="evidence" value="ECO:0007669"/>
    <property type="project" value="UniProtKB-KW"/>
</dbReference>
<organism evidence="13 14">
    <name type="scientific">Thermohalobaculum xanthum</name>
    <dbReference type="NCBI Taxonomy" id="2753746"/>
    <lineage>
        <taxon>Bacteria</taxon>
        <taxon>Pseudomonadati</taxon>
        <taxon>Pseudomonadota</taxon>
        <taxon>Alphaproteobacteria</taxon>
        <taxon>Rhodobacterales</taxon>
        <taxon>Paracoccaceae</taxon>
        <taxon>Thermohalobaculum</taxon>
    </lineage>
</organism>
<dbReference type="PROSITE" id="PS51471">
    <property type="entry name" value="FE2OG_OXY"/>
    <property type="match status" value="1"/>
</dbReference>
<dbReference type="Gene3D" id="2.60.120.330">
    <property type="entry name" value="B-lactam Antibiotic, Isopenicillin N Synthase, Chain"/>
    <property type="match status" value="1"/>
</dbReference>
<proteinExistence type="inferred from homology"/>
<evidence type="ECO:0000256" key="1">
    <source>
        <dbReference type="ARBA" id="ARBA00001954"/>
    </source>
</evidence>
<comment type="caution">
    <text evidence="13">The sequence shown here is derived from an EMBL/GenBank/DDBJ whole genome shotgun (WGS) entry which is preliminary data.</text>
</comment>
<evidence type="ECO:0000259" key="12">
    <source>
        <dbReference type="PROSITE" id="PS51471"/>
    </source>
</evidence>
<comment type="similarity">
    <text evidence="11">Belongs to the iron/ascorbate-dependent oxidoreductase family.</text>
</comment>
<comment type="catalytic activity">
    <reaction evidence="9">
        <text>2-oxoglutarate + O2 + 2 H(+) = ethene + 3 CO2 + H2O</text>
        <dbReference type="Rhea" id="RHEA:31523"/>
        <dbReference type="ChEBI" id="CHEBI:15377"/>
        <dbReference type="ChEBI" id="CHEBI:15378"/>
        <dbReference type="ChEBI" id="CHEBI:15379"/>
        <dbReference type="ChEBI" id="CHEBI:16526"/>
        <dbReference type="ChEBI" id="CHEBI:16810"/>
        <dbReference type="ChEBI" id="CHEBI:18153"/>
        <dbReference type="EC" id="1.13.12.19"/>
    </reaction>
</comment>
<dbReference type="Pfam" id="PF03171">
    <property type="entry name" value="2OG-FeII_Oxy"/>
    <property type="match status" value="1"/>
</dbReference>
<dbReference type="AlphaFoldDB" id="A0A8J7MA48"/>
<keyword evidence="14" id="KW-1185">Reference proteome</keyword>
<gene>
    <name evidence="13" type="ORF">H0I76_13805</name>
</gene>
<reference evidence="13" key="1">
    <citation type="submission" date="2020-12" db="EMBL/GenBank/DDBJ databases">
        <title>Bacterial taxonomy.</title>
        <authorList>
            <person name="Pan X."/>
        </authorList>
    </citation>
    <scope>NUCLEOTIDE SEQUENCE</scope>
    <source>
        <strain evidence="13">M0105</strain>
    </source>
</reference>
<dbReference type="GO" id="GO:0102276">
    <property type="term" value="F:2-oxoglutarate oxygenase/decarboxylase (ethylene-forming) activity"/>
    <property type="evidence" value="ECO:0007669"/>
    <property type="project" value="UniProtKB-EC"/>
</dbReference>
<dbReference type="EC" id="1.13.12.19" evidence="4"/>
<comment type="catalytic activity">
    <reaction evidence="10">
        <text>L-arginine + 2-oxoglutarate + O2 = guanidine + L-glutamate 5-semialdehyde + succinate + CO2</text>
        <dbReference type="Rhea" id="RHEA:31535"/>
        <dbReference type="ChEBI" id="CHEBI:15379"/>
        <dbReference type="ChEBI" id="CHEBI:16526"/>
        <dbReference type="ChEBI" id="CHEBI:16810"/>
        <dbReference type="ChEBI" id="CHEBI:30031"/>
        <dbReference type="ChEBI" id="CHEBI:30087"/>
        <dbReference type="ChEBI" id="CHEBI:32682"/>
        <dbReference type="ChEBI" id="CHEBI:58066"/>
        <dbReference type="EC" id="1.14.20.7"/>
    </reaction>
</comment>
<keyword evidence="11" id="KW-0408">Iron</keyword>
<dbReference type="InterPro" id="IPR005123">
    <property type="entry name" value="Oxoglu/Fe-dep_dioxygenase_dom"/>
</dbReference>
<name>A0A8J7MA48_9RHOB</name>
<sequence length="279" mass="30958">MFTIRTVSYTDPAAPAAFARSLRETGFAVLTDHPITPDRIEATYAAWGRFFGSDSKFDYKVNPERQDGYFPFKSENAKDSRVKDLKEFYHVYPDGRVPPELEALTRGLYDDLATIGHTLLGWIQDNTPDDVRARFSEPLPRMLEGSRQNLLRILHYPPLTEAPEPGAVRAAAHGDINLITLLVAGSEPGLEARDTAGNWHAVPCDPGMMAINAGDMLEMASGGHYPSTEHRVINPPAARNVARFSMPMFCHPRPEVVLKPGTTADDFLTQRLREIGLKA</sequence>
<dbReference type="Proteomes" id="UP000655420">
    <property type="component" value="Unassembled WGS sequence"/>
</dbReference>
<dbReference type="InterPro" id="IPR044861">
    <property type="entry name" value="IPNS-like_FE2OG_OXY"/>
</dbReference>
<dbReference type="InterPro" id="IPR050231">
    <property type="entry name" value="Iron_ascorbate_oxido_reductase"/>
</dbReference>
<feature type="domain" description="Fe2OG dioxygenase" evidence="12">
    <location>
        <begin position="147"/>
        <end position="252"/>
    </location>
</feature>
<keyword evidence="6" id="KW-0266">Ethylene biosynthesis</keyword>
<dbReference type="RefSeq" id="WP_200610846.1">
    <property type="nucleotide sequence ID" value="NZ_JAEHHL010000008.1"/>
</dbReference>
<evidence type="ECO:0000256" key="9">
    <source>
        <dbReference type="ARBA" id="ARBA00047725"/>
    </source>
</evidence>
<comment type="pathway">
    <text evidence="2">Alkene biosynthesis; ethylene biosynthesis via 2-oxoglutarate.</text>
</comment>
<evidence type="ECO:0000256" key="10">
    <source>
        <dbReference type="ARBA" id="ARBA00049359"/>
    </source>
</evidence>
<evidence type="ECO:0000256" key="4">
    <source>
        <dbReference type="ARBA" id="ARBA00012531"/>
    </source>
</evidence>
<dbReference type="Pfam" id="PF14226">
    <property type="entry name" value="DIOX_N"/>
    <property type="match status" value="1"/>
</dbReference>
<dbReference type="EMBL" id="JAEHHL010000008">
    <property type="protein sequence ID" value="MBK0400269.1"/>
    <property type="molecule type" value="Genomic_DNA"/>
</dbReference>
<evidence type="ECO:0000256" key="7">
    <source>
        <dbReference type="ARBA" id="ARBA00031011"/>
    </source>
</evidence>